<accession>A0AB34HRB4</accession>
<dbReference type="EMBL" id="JAIQCJ010001005">
    <property type="protein sequence ID" value="KAJ8793385.1"/>
    <property type="molecule type" value="Genomic_DNA"/>
</dbReference>
<protein>
    <submittedName>
        <fullName evidence="2">Uncharacterized protein</fullName>
    </submittedName>
</protein>
<evidence type="ECO:0000256" key="1">
    <source>
        <dbReference type="SAM" id="MobiDB-lite"/>
    </source>
</evidence>
<sequence>MEQPGAAAASGAGGCGEEPGGGRSNKRSAGNRAANEEETKNKPKLVSAPAAPAGLGDSEGPGVLLPLNTGGPGAPSQG</sequence>
<reference evidence="2 3" key="1">
    <citation type="submission" date="2022-11" db="EMBL/GenBank/DDBJ databases">
        <title>Whole genome sequence of Eschrichtius robustus ER-17-0199.</title>
        <authorList>
            <person name="Bruniche-Olsen A."/>
            <person name="Black A.N."/>
            <person name="Fields C.J."/>
            <person name="Walden K."/>
            <person name="Dewoody J.A."/>
        </authorList>
    </citation>
    <scope>NUCLEOTIDE SEQUENCE [LARGE SCALE GENOMIC DNA]</scope>
    <source>
        <strain evidence="2">ER-17-0199</strain>
        <tissue evidence="2">Blubber</tissue>
    </source>
</reference>
<name>A0AB34HRB4_ESCRO</name>
<evidence type="ECO:0000313" key="2">
    <source>
        <dbReference type="EMBL" id="KAJ8793385.1"/>
    </source>
</evidence>
<comment type="caution">
    <text evidence="2">The sequence shown here is derived from an EMBL/GenBank/DDBJ whole genome shotgun (WGS) entry which is preliminary data.</text>
</comment>
<dbReference type="AlphaFoldDB" id="A0AB34HRB4"/>
<proteinExistence type="predicted"/>
<keyword evidence="3" id="KW-1185">Reference proteome</keyword>
<feature type="compositionally biased region" description="Gly residues" evidence="1">
    <location>
        <begin position="11"/>
        <end position="23"/>
    </location>
</feature>
<gene>
    <name evidence="2" type="ORF">J1605_003721</name>
</gene>
<feature type="compositionally biased region" description="Low complexity" evidence="1">
    <location>
        <begin position="1"/>
        <end position="10"/>
    </location>
</feature>
<dbReference type="Proteomes" id="UP001159641">
    <property type="component" value="Unassembled WGS sequence"/>
</dbReference>
<feature type="region of interest" description="Disordered" evidence="1">
    <location>
        <begin position="1"/>
        <end position="78"/>
    </location>
</feature>
<evidence type="ECO:0000313" key="3">
    <source>
        <dbReference type="Proteomes" id="UP001159641"/>
    </source>
</evidence>
<organism evidence="2 3">
    <name type="scientific">Eschrichtius robustus</name>
    <name type="common">California gray whale</name>
    <name type="synonym">Eschrichtius gibbosus</name>
    <dbReference type="NCBI Taxonomy" id="9764"/>
    <lineage>
        <taxon>Eukaryota</taxon>
        <taxon>Metazoa</taxon>
        <taxon>Chordata</taxon>
        <taxon>Craniata</taxon>
        <taxon>Vertebrata</taxon>
        <taxon>Euteleostomi</taxon>
        <taxon>Mammalia</taxon>
        <taxon>Eutheria</taxon>
        <taxon>Laurasiatheria</taxon>
        <taxon>Artiodactyla</taxon>
        <taxon>Whippomorpha</taxon>
        <taxon>Cetacea</taxon>
        <taxon>Mysticeti</taxon>
        <taxon>Eschrichtiidae</taxon>
        <taxon>Eschrichtius</taxon>
    </lineage>
</organism>